<dbReference type="PRINTS" id="PR00368">
    <property type="entry name" value="FADPNR"/>
</dbReference>
<keyword evidence="9" id="KW-0349">Heme</keyword>
<dbReference type="NCBIfam" id="TIGR02374">
    <property type="entry name" value="nitri_red_nirB"/>
    <property type="match status" value="1"/>
</dbReference>
<comment type="catalytic activity">
    <reaction evidence="20">
        <text>hydrogen sulfide + 6 oxidized [2Fe-2S]-[ferredoxin] + 3 H2O = sulfite + 6 reduced [2Fe-2S]-[ferredoxin] + 7 H(+)</text>
        <dbReference type="Rhea" id="RHEA:23132"/>
        <dbReference type="Rhea" id="RHEA-COMP:10000"/>
        <dbReference type="Rhea" id="RHEA-COMP:10001"/>
        <dbReference type="ChEBI" id="CHEBI:15377"/>
        <dbReference type="ChEBI" id="CHEBI:15378"/>
        <dbReference type="ChEBI" id="CHEBI:17359"/>
        <dbReference type="ChEBI" id="CHEBI:29919"/>
        <dbReference type="ChEBI" id="CHEBI:33737"/>
        <dbReference type="ChEBI" id="CHEBI:33738"/>
        <dbReference type="EC" id="1.8.7.1"/>
    </reaction>
</comment>
<evidence type="ECO:0000259" key="26">
    <source>
        <dbReference type="Pfam" id="PF18267"/>
    </source>
</evidence>
<keyword evidence="16" id="KW-0408">Iron</keyword>
<keyword evidence="15 27" id="KW-0560">Oxidoreductase</keyword>
<dbReference type="Gene3D" id="3.30.390.30">
    <property type="match status" value="1"/>
</dbReference>
<evidence type="ECO:0000256" key="6">
    <source>
        <dbReference type="ARBA" id="ARBA00010429"/>
    </source>
</evidence>
<dbReference type="EC" id="1.8.7.1" evidence="7"/>
<feature type="domain" description="NADH-rubredoxin oxidoreductase C-terminal" evidence="26">
    <location>
        <begin position="314"/>
        <end position="380"/>
    </location>
</feature>
<evidence type="ECO:0000313" key="28">
    <source>
        <dbReference type="Proteomes" id="UP001519363"/>
    </source>
</evidence>
<dbReference type="InterPro" id="IPR045854">
    <property type="entry name" value="NO2/SO3_Rdtase_4Fe4S_sf"/>
</dbReference>
<evidence type="ECO:0000256" key="19">
    <source>
        <dbReference type="ARBA" id="ARBA00034078"/>
    </source>
</evidence>
<dbReference type="InterPro" id="IPR023753">
    <property type="entry name" value="FAD/NAD-binding_dom"/>
</dbReference>
<keyword evidence="8" id="KW-0004">4Fe-4S</keyword>
<keyword evidence="14 21" id="KW-0274">FAD</keyword>
<comment type="cofactor">
    <cofactor evidence="1">
        <name>siroheme</name>
        <dbReference type="ChEBI" id="CHEBI:60052"/>
    </cofactor>
</comment>
<dbReference type="InterPro" id="IPR006066">
    <property type="entry name" value="NO2/SO3_Rdtase_FeS/sirohaem_BS"/>
</dbReference>
<evidence type="ECO:0000256" key="5">
    <source>
        <dbReference type="ARBA" id="ARBA00005096"/>
    </source>
</evidence>
<dbReference type="Pfam" id="PF07992">
    <property type="entry name" value="Pyr_redox_2"/>
    <property type="match status" value="1"/>
</dbReference>
<evidence type="ECO:0000256" key="12">
    <source>
        <dbReference type="ARBA" id="ARBA00022723"/>
    </source>
</evidence>
<dbReference type="InterPro" id="IPR052034">
    <property type="entry name" value="NasD-like"/>
</dbReference>
<evidence type="ECO:0000259" key="22">
    <source>
        <dbReference type="Pfam" id="PF01077"/>
    </source>
</evidence>
<dbReference type="PIRSF" id="PIRSF037149">
    <property type="entry name" value="NirB"/>
    <property type="match status" value="1"/>
</dbReference>
<comment type="caution">
    <text evidence="27">The sequence shown here is derived from an EMBL/GenBank/DDBJ whole genome shotgun (WGS) entry which is preliminary data.</text>
</comment>
<evidence type="ECO:0000256" key="14">
    <source>
        <dbReference type="ARBA" id="ARBA00022827"/>
    </source>
</evidence>
<dbReference type="CDD" id="cd19943">
    <property type="entry name" value="NirB_Fer2_BFD-like_1"/>
    <property type="match status" value="1"/>
</dbReference>
<dbReference type="InterPro" id="IPR036136">
    <property type="entry name" value="Nit/Sulf_reduc_fer-like_dom_sf"/>
</dbReference>
<comment type="similarity">
    <text evidence="6">Belongs to the nitrite and sulfite reductase 4Fe-4S domain family.</text>
</comment>
<evidence type="ECO:0000313" key="27">
    <source>
        <dbReference type="EMBL" id="MBP2476553.1"/>
    </source>
</evidence>
<feature type="domain" description="Nitrite/sulphite reductase 4Fe-4S" evidence="22">
    <location>
        <begin position="618"/>
        <end position="757"/>
    </location>
</feature>
<evidence type="ECO:0000256" key="9">
    <source>
        <dbReference type="ARBA" id="ARBA00022617"/>
    </source>
</evidence>
<dbReference type="InterPro" id="IPR005117">
    <property type="entry name" value="NiRdtase/SiRdtase_haem-b_fer"/>
</dbReference>
<dbReference type="InterPro" id="IPR017121">
    <property type="entry name" value="Nitrite_Rdtase_lsu"/>
</dbReference>
<evidence type="ECO:0000256" key="15">
    <source>
        <dbReference type="ARBA" id="ARBA00023002"/>
    </source>
</evidence>
<comment type="pathway">
    <text evidence="5">Nitrogen metabolism; nitrate reduction (assimilation).</text>
</comment>
<dbReference type="CDD" id="cd19944">
    <property type="entry name" value="NirB_Fer2_BFD-like_2"/>
    <property type="match status" value="1"/>
</dbReference>
<dbReference type="InterPro" id="IPR007419">
    <property type="entry name" value="BFD-like_2Fe2S-bd_dom"/>
</dbReference>
<dbReference type="InterPro" id="IPR041854">
    <property type="entry name" value="BFD-like_2Fe2S-bd_dom_sf"/>
</dbReference>
<dbReference type="Pfam" id="PF04324">
    <property type="entry name" value="Fer2_BFD"/>
    <property type="match status" value="1"/>
</dbReference>
<evidence type="ECO:0000259" key="24">
    <source>
        <dbReference type="Pfam" id="PF04324"/>
    </source>
</evidence>
<feature type="domain" description="FAD/NAD(P)-binding" evidence="25">
    <location>
        <begin position="5"/>
        <end position="277"/>
    </location>
</feature>
<dbReference type="InterPro" id="IPR041575">
    <property type="entry name" value="Rubredoxin_C"/>
</dbReference>
<evidence type="ECO:0000256" key="17">
    <source>
        <dbReference type="ARBA" id="ARBA00023014"/>
    </source>
</evidence>
<dbReference type="InterPro" id="IPR036188">
    <property type="entry name" value="FAD/NAD-bd_sf"/>
</dbReference>
<evidence type="ECO:0000256" key="2">
    <source>
        <dbReference type="ARBA" id="ARBA00001966"/>
    </source>
</evidence>
<protein>
    <recommendedName>
        <fullName evidence="7">assimilatory sulfite reductase (ferredoxin)</fullName>
        <ecNumber evidence="7">1.8.7.1</ecNumber>
    </recommendedName>
</protein>
<evidence type="ECO:0000256" key="8">
    <source>
        <dbReference type="ARBA" id="ARBA00022485"/>
    </source>
</evidence>
<dbReference type="InterPro" id="IPR012744">
    <property type="entry name" value="Nitri_red_NirB"/>
</dbReference>
<dbReference type="PROSITE" id="PS00365">
    <property type="entry name" value="NIR_SIR"/>
    <property type="match status" value="1"/>
</dbReference>
<dbReference type="SUPFAM" id="SSF55124">
    <property type="entry name" value="Nitrite/Sulfite reductase N-terminal domain-like"/>
    <property type="match status" value="1"/>
</dbReference>
<evidence type="ECO:0000256" key="3">
    <source>
        <dbReference type="ARBA" id="ARBA00001974"/>
    </source>
</evidence>
<dbReference type="GO" id="GO:0106316">
    <property type="term" value="F:nitrite reductase (NADH) activity"/>
    <property type="evidence" value="ECO:0007669"/>
    <property type="project" value="UniProtKB-EC"/>
</dbReference>
<dbReference type="Pfam" id="PF18267">
    <property type="entry name" value="Rubredoxin_C"/>
    <property type="match status" value="1"/>
</dbReference>
<evidence type="ECO:0000256" key="11">
    <source>
        <dbReference type="ARBA" id="ARBA00022714"/>
    </source>
</evidence>
<accession>A0ABS5AJ04</accession>
<evidence type="ECO:0000259" key="25">
    <source>
        <dbReference type="Pfam" id="PF07992"/>
    </source>
</evidence>
<dbReference type="Gene3D" id="3.30.413.10">
    <property type="entry name" value="Sulfite Reductase Hemoprotein, domain 1"/>
    <property type="match status" value="1"/>
</dbReference>
<dbReference type="InterPro" id="IPR016156">
    <property type="entry name" value="FAD/NAD-linked_Rdtase_dimer_sf"/>
</dbReference>
<reference evidence="27 28" key="1">
    <citation type="submission" date="2021-03" db="EMBL/GenBank/DDBJ databases">
        <title>Sequencing the genomes of 1000 actinobacteria strains.</title>
        <authorList>
            <person name="Klenk H.-P."/>
        </authorList>
    </citation>
    <scope>NUCLEOTIDE SEQUENCE [LARGE SCALE GENOMIC DNA]</scope>
    <source>
        <strain evidence="27 28">DSM 44580</strain>
    </source>
</reference>
<evidence type="ECO:0000256" key="10">
    <source>
        <dbReference type="ARBA" id="ARBA00022630"/>
    </source>
</evidence>
<name>A0ABS5AJ04_9PSEU</name>
<feature type="domain" description="Nitrite/Sulfite reductase ferredoxin-like" evidence="23">
    <location>
        <begin position="546"/>
        <end position="607"/>
    </location>
</feature>
<keyword evidence="10 21" id="KW-0285">Flavoprotein</keyword>
<evidence type="ECO:0000256" key="13">
    <source>
        <dbReference type="ARBA" id="ARBA00022784"/>
    </source>
</evidence>
<dbReference type="Gene3D" id="3.50.50.60">
    <property type="entry name" value="FAD/NAD(P)-binding domain"/>
    <property type="match status" value="2"/>
</dbReference>
<evidence type="ECO:0000259" key="23">
    <source>
        <dbReference type="Pfam" id="PF03460"/>
    </source>
</evidence>
<evidence type="ECO:0000256" key="7">
    <source>
        <dbReference type="ARBA" id="ARBA00012353"/>
    </source>
</evidence>
<dbReference type="PANTHER" id="PTHR43809:SF1">
    <property type="entry name" value="NITRITE REDUCTASE (NADH) LARGE SUBUNIT"/>
    <property type="match status" value="1"/>
</dbReference>
<dbReference type="PRINTS" id="PR00397">
    <property type="entry name" value="SIROHAEM"/>
</dbReference>
<keyword evidence="12" id="KW-0479">Metal-binding</keyword>
<dbReference type="NCBIfam" id="NF011565">
    <property type="entry name" value="PRK14989.1"/>
    <property type="match status" value="1"/>
</dbReference>
<evidence type="ECO:0000256" key="18">
    <source>
        <dbReference type="ARBA" id="ARBA00023063"/>
    </source>
</evidence>
<dbReference type="Gene3D" id="1.10.10.1100">
    <property type="entry name" value="BFD-like [2Fe-2S]-binding domain"/>
    <property type="match status" value="1"/>
</dbReference>
<dbReference type="Pfam" id="PF03460">
    <property type="entry name" value="NIR_SIR_ferr"/>
    <property type="match status" value="1"/>
</dbReference>
<evidence type="ECO:0000256" key="16">
    <source>
        <dbReference type="ARBA" id="ARBA00023004"/>
    </source>
</evidence>
<comment type="function">
    <text evidence="4">Catalyzes the reduction of sulfite to sulfide, a step in the biosynthesis of sulfur-containing amino acids and cofactors.</text>
</comment>
<organism evidence="27 28">
    <name type="scientific">Crossiella equi</name>
    <dbReference type="NCBI Taxonomy" id="130796"/>
    <lineage>
        <taxon>Bacteria</taxon>
        <taxon>Bacillati</taxon>
        <taxon>Actinomycetota</taxon>
        <taxon>Actinomycetes</taxon>
        <taxon>Pseudonocardiales</taxon>
        <taxon>Pseudonocardiaceae</taxon>
        <taxon>Crossiella</taxon>
    </lineage>
</organism>
<proteinExistence type="inferred from homology"/>
<keyword evidence="18 21" id="KW-0534">Nitrate assimilation</keyword>
<dbReference type="PRINTS" id="PR00411">
    <property type="entry name" value="PNDRDTASEI"/>
</dbReference>
<dbReference type="EMBL" id="JAGIOO010000001">
    <property type="protein sequence ID" value="MBP2476553.1"/>
    <property type="molecule type" value="Genomic_DNA"/>
</dbReference>
<comment type="cofactor">
    <cofactor evidence="2">
        <name>[4Fe-4S] cluster</name>
        <dbReference type="ChEBI" id="CHEBI:49883"/>
    </cofactor>
</comment>
<dbReference type="RefSeq" id="WP_086784580.1">
    <property type="nucleotide sequence ID" value="NZ_JAGIOO010000001.1"/>
</dbReference>
<evidence type="ECO:0000256" key="21">
    <source>
        <dbReference type="PIRNR" id="PIRNR037149"/>
    </source>
</evidence>
<keyword evidence="17" id="KW-0411">Iron-sulfur</keyword>
<dbReference type="Proteomes" id="UP001519363">
    <property type="component" value="Unassembled WGS sequence"/>
</dbReference>
<dbReference type="Pfam" id="PF01077">
    <property type="entry name" value="NIR_SIR"/>
    <property type="match status" value="1"/>
</dbReference>
<dbReference type="InterPro" id="IPR006067">
    <property type="entry name" value="NO2/SO3_Rdtase_4Fe4S_dom"/>
</dbReference>
<feature type="domain" description="BFD-like [2Fe-2S]-binding" evidence="24">
    <location>
        <begin position="413"/>
        <end position="461"/>
    </location>
</feature>
<dbReference type="PANTHER" id="PTHR43809">
    <property type="entry name" value="NITRITE REDUCTASE (NADH) LARGE SUBUNIT"/>
    <property type="match status" value="1"/>
</dbReference>
<evidence type="ECO:0000256" key="1">
    <source>
        <dbReference type="ARBA" id="ARBA00001929"/>
    </source>
</evidence>
<keyword evidence="13" id="KW-0883">Thioether bond</keyword>
<evidence type="ECO:0000256" key="20">
    <source>
        <dbReference type="ARBA" id="ARBA00049518"/>
    </source>
</evidence>
<evidence type="ECO:0000256" key="4">
    <source>
        <dbReference type="ARBA" id="ARBA00003247"/>
    </source>
</evidence>
<comment type="cofactor">
    <cofactor evidence="3 21">
        <name>FAD</name>
        <dbReference type="ChEBI" id="CHEBI:57692"/>
    </cofactor>
</comment>
<comment type="cofactor">
    <cofactor evidence="19">
        <name>[2Fe-2S] cluster</name>
        <dbReference type="ChEBI" id="CHEBI:190135"/>
    </cofactor>
</comment>
<keyword evidence="28" id="KW-1185">Reference proteome</keyword>
<keyword evidence="11" id="KW-0001">2Fe-2S</keyword>
<gene>
    <name evidence="27" type="ORF">JOF53_005425</name>
</gene>
<dbReference type="SUPFAM" id="SSF56014">
    <property type="entry name" value="Nitrite and sulphite reductase 4Fe-4S domain-like"/>
    <property type="match status" value="1"/>
</dbReference>
<dbReference type="SUPFAM" id="SSF51905">
    <property type="entry name" value="FAD/NAD(P)-binding domain"/>
    <property type="match status" value="2"/>
</dbReference>
<sequence>MSRTLVVVGNGMVGHRLVQAVRERDHAGAWRVVVLAEEPRPAYDRVALSSYVDGWDEQALRLPGAEFTGDPLVELRLGEPVVGLDTAARTVTTAAGGVLAYDALVLATGSSPFVPPVPGRELPGCFTYRTIADLDALRAAARGKATGVVVGGGLLGLEAANVLRGLGLATSVVELAPRLMPVQVDEGGGALLRRQIEDLGITIHCGVSVQRVEPGLELTLSDGGALGADVLVFAAGIRPRDELARAAGLAVGERGGVRVDEACRTSAPEVYAIGEVALAGGVVYGLVGPGYAMAEVVADRLLGGAAEFTGADTSTKLKLLGVDVASFGDAHATTPQALEVVHSDPVTGRYQKLVVSDDASTLLGGVLVGDASAYALLRPLVGRALPGEPGALLAGPNAGAGVGIGAMPDDAQVCSCHAVTKAQVRCAITESGCTDVPGLKACTKAGTGCGSCVPMLKQLLTAHGVVQSTALCEHFAHSRAELFEIVRATGIRTFSDLVTRHGSGRGCDICKPAVASILASLGSRHVLDGEQAALQDTNDHFLANIQRNGTYSVVPRIPGGEITPAKLLVIAEVARDFNLYTKITGGQRIDLFGATVDQLPQIWKRLVDAGFESGHAYGKALRTVKSCVGSTWCRYGVQDSVGLAVELELRYRGLRSPHKLKAGVSGCARECAEARSKDFGVIATEEGWNLYVGGNGGFTPRHAELLVSDVDKDTLIRYIDRFLMFYVRTADRLQRTSAWLEAMDGGLDHLREVVVEDSLGIGEDLEAAMAAHVDNYADEWRGVLEDEEKLARFTSFVNAPGTPDPSITFRSERGQPVPVPLGVPEVTAR</sequence>